<dbReference type="InterPro" id="IPR011991">
    <property type="entry name" value="ArsR-like_HTH"/>
</dbReference>
<evidence type="ECO:0000259" key="1">
    <source>
        <dbReference type="Pfam" id="PF01022"/>
    </source>
</evidence>
<dbReference type="InterPro" id="IPR001845">
    <property type="entry name" value="HTH_ArsR_DNA-bd_dom"/>
</dbReference>
<reference evidence="2 3" key="1">
    <citation type="journal article" date="2019" name="Int. J. Syst. Evol. Microbiol.">
        <title>The Global Catalogue of Microorganisms (GCM) 10K type strain sequencing project: providing services to taxonomists for standard genome sequencing and annotation.</title>
        <authorList>
            <consortium name="The Broad Institute Genomics Platform"/>
            <consortium name="The Broad Institute Genome Sequencing Center for Infectious Disease"/>
            <person name="Wu L."/>
            <person name="Ma J."/>
        </authorList>
    </citation>
    <scope>NUCLEOTIDE SEQUENCE [LARGE SCALE GENOMIC DNA]</scope>
    <source>
        <strain evidence="2 3">CGMCC 1.12543</strain>
    </source>
</reference>
<dbReference type="Proteomes" id="UP001596099">
    <property type="component" value="Unassembled WGS sequence"/>
</dbReference>
<evidence type="ECO:0000313" key="2">
    <source>
        <dbReference type="EMBL" id="MFC5973815.1"/>
    </source>
</evidence>
<gene>
    <name evidence="2" type="ORF">ACFPYI_21020</name>
</gene>
<dbReference type="CDD" id="cd00090">
    <property type="entry name" value="HTH_ARSR"/>
    <property type="match status" value="1"/>
</dbReference>
<dbReference type="InterPro" id="IPR036388">
    <property type="entry name" value="WH-like_DNA-bd_sf"/>
</dbReference>
<keyword evidence="3" id="KW-1185">Reference proteome</keyword>
<dbReference type="RefSeq" id="WP_247421962.1">
    <property type="nucleotide sequence ID" value="NZ_JALLGW010000008.1"/>
</dbReference>
<dbReference type="EMBL" id="JBHSQH010000006">
    <property type="protein sequence ID" value="MFC5973815.1"/>
    <property type="molecule type" value="Genomic_DNA"/>
</dbReference>
<feature type="domain" description="HTH arsR-type" evidence="1">
    <location>
        <begin position="21"/>
        <end position="55"/>
    </location>
</feature>
<dbReference type="InterPro" id="IPR036390">
    <property type="entry name" value="WH_DNA-bd_sf"/>
</dbReference>
<dbReference type="SUPFAM" id="SSF46785">
    <property type="entry name" value="Winged helix' DNA-binding domain"/>
    <property type="match status" value="1"/>
</dbReference>
<evidence type="ECO:0000313" key="3">
    <source>
        <dbReference type="Proteomes" id="UP001596099"/>
    </source>
</evidence>
<comment type="caution">
    <text evidence="2">The sequence shown here is derived from an EMBL/GenBank/DDBJ whole genome shotgun (WGS) entry which is preliminary data.</text>
</comment>
<proteinExistence type="predicted"/>
<name>A0ABD5RUK7_9EURY</name>
<protein>
    <submittedName>
        <fullName evidence="2">Winged helix-turn-helix domain-containing protein</fullName>
    </submittedName>
</protein>
<organism evidence="2 3">
    <name type="scientific">Halomarina salina</name>
    <dbReference type="NCBI Taxonomy" id="1872699"/>
    <lineage>
        <taxon>Archaea</taxon>
        <taxon>Methanobacteriati</taxon>
        <taxon>Methanobacteriota</taxon>
        <taxon>Stenosarchaea group</taxon>
        <taxon>Halobacteria</taxon>
        <taxon>Halobacteriales</taxon>
        <taxon>Natronomonadaceae</taxon>
        <taxon>Halomarina</taxon>
    </lineage>
</organism>
<accession>A0ABD5RUK7</accession>
<dbReference type="AlphaFoldDB" id="A0ABD5RUK7"/>
<sequence length="82" mass="8986">MNSAHQLTYPAKVALNRLQWDGEACFGELRDDLEMPESTLAKALKQLREAGVVDKRDGEDDARRSIYSVVEDASATSSVSAT</sequence>
<dbReference type="Pfam" id="PF01022">
    <property type="entry name" value="HTH_5"/>
    <property type="match status" value="1"/>
</dbReference>
<dbReference type="Gene3D" id="1.10.10.10">
    <property type="entry name" value="Winged helix-like DNA-binding domain superfamily/Winged helix DNA-binding domain"/>
    <property type="match status" value="1"/>
</dbReference>